<keyword evidence="1" id="KW-0378">Hydrolase</keyword>
<dbReference type="PANTHER" id="PTHR37294:SF1">
    <property type="entry name" value="3'-5' EXORIBONUCLEASE YHAM"/>
    <property type="match status" value="1"/>
</dbReference>
<dbReference type="Gene3D" id="2.40.50.140">
    <property type="entry name" value="Nucleic acid-binding proteins"/>
    <property type="match status" value="1"/>
</dbReference>
<evidence type="ECO:0000313" key="5">
    <source>
        <dbReference type="Proteomes" id="UP000641025"/>
    </source>
</evidence>
<organism evidence="4 5">
    <name type="scientific">Geomonas propionica</name>
    <dbReference type="NCBI Taxonomy" id="2798582"/>
    <lineage>
        <taxon>Bacteria</taxon>
        <taxon>Pseudomonadati</taxon>
        <taxon>Thermodesulfobacteriota</taxon>
        <taxon>Desulfuromonadia</taxon>
        <taxon>Geobacterales</taxon>
        <taxon>Geobacteraceae</taxon>
        <taxon>Geomonas</taxon>
    </lineage>
</organism>
<evidence type="ECO:0000259" key="3">
    <source>
        <dbReference type="PROSITE" id="PS51831"/>
    </source>
</evidence>
<dbReference type="Pfam" id="PF01966">
    <property type="entry name" value="HD"/>
    <property type="match status" value="1"/>
</dbReference>
<keyword evidence="5" id="KW-1185">Reference proteome</keyword>
<dbReference type="InterPro" id="IPR050798">
    <property type="entry name" value="YhaM_exoribonuc/phosphodiest"/>
</dbReference>
<dbReference type="PANTHER" id="PTHR37294">
    <property type="entry name" value="3'-5' EXORIBONUCLEASE YHAM"/>
    <property type="match status" value="1"/>
</dbReference>
<dbReference type="PROSITE" id="PS51831">
    <property type="entry name" value="HD"/>
    <property type="match status" value="1"/>
</dbReference>
<dbReference type="InterPro" id="IPR003607">
    <property type="entry name" value="HD/PDEase_dom"/>
</dbReference>
<dbReference type="InterPro" id="IPR006675">
    <property type="entry name" value="HDIG_dom"/>
</dbReference>
<feature type="compositionally biased region" description="Pro residues" evidence="2">
    <location>
        <begin position="351"/>
        <end position="363"/>
    </location>
</feature>
<feature type="compositionally biased region" description="Basic and acidic residues" evidence="2">
    <location>
        <begin position="364"/>
        <end position="377"/>
    </location>
</feature>
<dbReference type="Proteomes" id="UP000641025">
    <property type="component" value="Unassembled WGS sequence"/>
</dbReference>
<dbReference type="Gene3D" id="1.10.3210.10">
    <property type="entry name" value="Hypothetical protein af1432"/>
    <property type="match status" value="1"/>
</dbReference>
<proteinExistence type="predicted"/>
<dbReference type="InterPro" id="IPR004365">
    <property type="entry name" value="NA-bd_OB_tRNA"/>
</dbReference>
<feature type="region of interest" description="Disordered" evidence="2">
    <location>
        <begin position="321"/>
        <end position="390"/>
    </location>
</feature>
<comment type="caution">
    <text evidence="4">The sequence shown here is derived from an EMBL/GenBank/DDBJ whole genome shotgun (WGS) entry which is preliminary data.</text>
</comment>
<evidence type="ECO:0000256" key="2">
    <source>
        <dbReference type="SAM" id="MobiDB-lite"/>
    </source>
</evidence>
<dbReference type="InterPro" id="IPR006674">
    <property type="entry name" value="HD_domain"/>
</dbReference>
<dbReference type="Pfam" id="PF01336">
    <property type="entry name" value="tRNA_anti-codon"/>
    <property type="match status" value="1"/>
</dbReference>
<sequence>MKKTVAEIKDRDIVEAVFLVKDKIIAMAKNGKPYLTLKLMDKTGEVDAKVWDNADQVGSLFDRNDFLAVKGKASVYLGKMQLIVSELKRVPEESVQLADFLPETDSDIKAMVAELHALVASLADPDLARLLRSFFEDEELLAQYRTAPAAKGMHHVYLGGLLEHSLAVAKLVDAMVPLYQGLNRDLLVTGALLHDIGKVREMTYLRCFDYSDEGKLLGHITIGVEMLQERIARLPGFPVELAMLLKHMILSHHGQYEYGSPKRPKTLEATILNYLDDLDSKINGIRTHIRKEPDNPSRWTAYHRLYDRYFFKEKPLAAEMGGELPGEPIPTPSQAECLEPSELMPETVSAPAPPASEPASPAPDKPRQDPRGGDQGRKSFSNNPFAVLKK</sequence>
<name>A0ABS0YTV1_9BACT</name>
<gene>
    <name evidence="4" type="ORF">JFN90_14545</name>
</gene>
<dbReference type="CDD" id="cd00077">
    <property type="entry name" value="HDc"/>
    <property type="match status" value="1"/>
</dbReference>
<dbReference type="SUPFAM" id="SSF109604">
    <property type="entry name" value="HD-domain/PDEase-like"/>
    <property type="match status" value="1"/>
</dbReference>
<feature type="domain" description="HD" evidence="3">
    <location>
        <begin position="161"/>
        <end position="281"/>
    </location>
</feature>
<dbReference type="CDD" id="cd04492">
    <property type="entry name" value="YhaM_OBF_like"/>
    <property type="match status" value="1"/>
</dbReference>
<dbReference type="InterPro" id="IPR012340">
    <property type="entry name" value="NA-bd_OB-fold"/>
</dbReference>
<reference evidence="4 5" key="1">
    <citation type="submission" date="2020-12" db="EMBL/GenBank/DDBJ databases">
        <title>Geomonas sp. Red259, isolated from paddy soil.</title>
        <authorList>
            <person name="Xu Z."/>
            <person name="Zhang Z."/>
            <person name="Masuda Y."/>
            <person name="Itoh H."/>
            <person name="Senoo K."/>
        </authorList>
    </citation>
    <scope>NUCLEOTIDE SEQUENCE [LARGE SCALE GENOMIC DNA]</scope>
    <source>
        <strain evidence="4 5">Red259</strain>
    </source>
</reference>
<dbReference type="RefSeq" id="WP_199395848.1">
    <property type="nucleotide sequence ID" value="NZ_JAEMHK010000011.1"/>
</dbReference>
<protein>
    <submittedName>
        <fullName evidence="4">HD domain-containing protein</fullName>
    </submittedName>
</protein>
<evidence type="ECO:0000313" key="4">
    <source>
        <dbReference type="EMBL" id="MBJ6801351.1"/>
    </source>
</evidence>
<dbReference type="EMBL" id="JAEMHK010000011">
    <property type="protein sequence ID" value="MBJ6801351.1"/>
    <property type="molecule type" value="Genomic_DNA"/>
</dbReference>
<accession>A0ABS0YTV1</accession>
<dbReference type="SMART" id="SM00471">
    <property type="entry name" value="HDc"/>
    <property type="match status" value="1"/>
</dbReference>
<dbReference type="NCBIfam" id="TIGR00277">
    <property type="entry name" value="HDIG"/>
    <property type="match status" value="1"/>
</dbReference>
<evidence type="ECO:0000256" key="1">
    <source>
        <dbReference type="ARBA" id="ARBA00022801"/>
    </source>
</evidence>